<accession>A0AAV7PZV2</accession>
<dbReference type="Proteomes" id="UP001066276">
    <property type="component" value="Chromosome 7"/>
</dbReference>
<evidence type="ECO:0000313" key="2">
    <source>
        <dbReference type="Proteomes" id="UP001066276"/>
    </source>
</evidence>
<protein>
    <submittedName>
        <fullName evidence="1">Uncharacterized protein</fullName>
    </submittedName>
</protein>
<proteinExistence type="predicted"/>
<keyword evidence="2" id="KW-1185">Reference proteome</keyword>
<comment type="caution">
    <text evidence="1">The sequence shown here is derived from an EMBL/GenBank/DDBJ whole genome shotgun (WGS) entry which is preliminary data.</text>
</comment>
<sequence>MTQSAGRVLTEEAVRTPVKYGSPEWTKEQRLRDKRAYLGISLLLFLIPLSRQSPALLTPRCIDVTWAPVASLRTG</sequence>
<gene>
    <name evidence="1" type="ORF">NDU88_010939</name>
</gene>
<evidence type="ECO:0000313" key="1">
    <source>
        <dbReference type="EMBL" id="KAJ1132632.1"/>
    </source>
</evidence>
<name>A0AAV7PZV2_PLEWA</name>
<dbReference type="EMBL" id="JANPWB010000011">
    <property type="protein sequence ID" value="KAJ1132632.1"/>
    <property type="molecule type" value="Genomic_DNA"/>
</dbReference>
<dbReference type="AlphaFoldDB" id="A0AAV7PZV2"/>
<reference evidence="1" key="1">
    <citation type="journal article" date="2022" name="bioRxiv">
        <title>Sequencing and chromosome-scale assembly of the giantPleurodeles waltlgenome.</title>
        <authorList>
            <person name="Brown T."/>
            <person name="Elewa A."/>
            <person name="Iarovenko S."/>
            <person name="Subramanian E."/>
            <person name="Araus A.J."/>
            <person name="Petzold A."/>
            <person name="Susuki M."/>
            <person name="Suzuki K.-i.T."/>
            <person name="Hayashi T."/>
            <person name="Toyoda A."/>
            <person name="Oliveira C."/>
            <person name="Osipova E."/>
            <person name="Leigh N.D."/>
            <person name="Simon A."/>
            <person name="Yun M.H."/>
        </authorList>
    </citation>
    <scope>NUCLEOTIDE SEQUENCE</scope>
    <source>
        <strain evidence="1">20211129_DDA</strain>
        <tissue evidence="1">Liver</tissue>
    </source>
</reference>
<organism evidence="1 2">
    <name type="scientific">Pleurodeles waltl</name>
    <name type="common">Iberian ribbed newt</name>
    <dbReference type="NCBI Taxonomy" id="8319"/>
    <lineage>
        <taxon>Eukaryota</taxon>
        <taxon>Metazoa</taxon>
        <taxon>Chordata</taxon>
        <taxon>Craniata</taxon>
        <taxon>Vertebrata</taxon>
        <taxon>Euteleostomi</taxon>
        <taxon>Amphibia</taxon>
        <taxon>Batrachia</taxon>
        <taxon>Caudata</taxon>
        <taxon>Salamandroidea</taxon>
        <taxon>Salamandridae</taxon>
        <taxon>Pleurodelinae</taxon>
        <taxon>Pleurodeles</taxon>
    </lineage>
</organism>